<evidence type="ECO:0000256" key="9">
    <source>
        <dbReference type="ARBA" id="ARBA00023049"/>
    </source>
</evidence>
<dbReference type="Gene3D" id="1.25.50.20">
    <property type="match status" value="1"/>
</dbReference>
<dbReference type="GO" id="GO:0005615">
    <property type="term" value="C:extracellular space"/>
    <property type="evidence" value="ECO:0007669"/>
    <property type="project" value="TreeGrafter"/>
</dbReference>
<evidence type="ECO:0000313" key="16">
    <source>
        <dbReference type="Proteomes" id="UP000639338"/>
    </source>
</evidence>
<comment type="similarity">
    <text evidence="3">Belongs to the peptidase M1 family.</text>
</comment>
<dbReference type="GO" id="GO:0098552">
    <property type="term" value="C:side of membrane"/>
    <property type="evidence" value="ECO:0007669"/>
    <property type="project" value="UniProtKB-KW"/>
</dbReference>
<feature type="chain" id="PRO_5032456612" description="Aminopeptidase" evidence="11">
    <location>
        <begin position="23"/>
        <end position="959"/>
    </location>
</feature>
<evidence type="ECO:0000256" key="7">
    <source>
        <dbReference type="ARBA" id="ARBA00022801"/>
    </source>
</evidence>
<comment type="cofactor">
    <cofactor evidence="1">
        <name>Zn(2+)</name>
        <dbReference type="ChEBI" id="CHEBI:29105"/>
    </cofactor>
</comment>
<dbReference type="InterPro" id="IPR014782">
    <property type="entry name" value="Peptidase_M1_dom"/>
</dbReference>
<keyword evidence="4" id="KW-0325">Glycoprotein</keyword>
<dbReference type="InterPro" id="IPR001930">
    <property type="entry name" value="Peptidase_M1"/>
</dbReference>
<dbReference type="GO" id="GO:0006508">
    <property type="term" value="P:proteolysis"/>
    <property type="evidence" value="ECO:0007669"/>
    <property type="project" value="UniProtKB-KW"/>
</dbReference>
<dbReference type="Pfam" id="PF17900">
    <property type="entry name" value="Peptidase_M1_N"/>
    <property type="match status" value="1"/>
</dbReference>
<evidence type="ECO:0008006" key="17">
    <source>
        <dbReference type="Google" id="ProtNLM"/>
    </source>
</evidence>
<organism evidence="15 16">
    <name type="scientific">Aphidius gifuensis</name>
    <name type="common">Parasitoid wasp</name>
    <dbReference type="NCBI Taxonomy" id="684658"/>
    <lineage>
        <taxon>Eukaryota</taxon>
        <taxon>Metazoa</taxon>
        <taxon>Ecdysozoa</taxon>
        <taxon>Arthropoda</taxon>
        <taxon>Hexapoda</taxon>
        <taxon>Insecta</taxon>
        <taxon>Pterygota</taxon>
        <taxon>Neoptera</taxon>
        <taxon>Endopterygota</taxon>
        <taxon>Hymenoptera</taxon>
        <taxon>Apocrita</taxon>
        <taxon>Ichneumonoidea</taxon>
        <taxon>Braconidae</taxon>
        <taxon>Aphidiinae</taxon>
        <taxon>Aphidius</taxon>
    </lineage>
</organism>
<dbReference type="FunFam" id="1.25.50.20:FF:000005">
    <property type="entry name" value="Aminopeptidase N-like protein"/>
    <property type="match status" value="1"/>
</dbReference>
<evidence type="ECO:0000256" key="4">
    <source>
        <dbReference type="ARBA" id="ARBA00022622"/>
    </source>
</evidence>
<keyword evidence="6" id="KW-0479">Metal-binding</keyword>
<keyword evidence="5" id="KW-0645">Protease</keyword>
<dbReference type="EMBL" id="JACMRX010000002">
    <property type="protein sequence ID" value="KAF7995539.1"/>
    <property type="molecule type" value="Genomic_DNA"/>
</dbReference>
<protein>
    <recommendedName>
        <fullName evidence="17">Aminopeptidase</fullName>
    </recommendedName>
</protein>
<keyword evidence="9" id="KW-0482">Metalloprotease</keyword>
<evidence type="ECO:0000256" key="10">
    <source>
        <dbReference type="ARBA" id="ARBA00023288"/>
    </source>
</evidence>
<dbReference type="Gene3D" id="2.60.40.1730">
    <property type="entry name" value="tricorn interacting facor f3 domain"/>
    <property type="match status" value="1"/>
</dbReference>
<dbReference type="Proteomes" id="UP000639338">
    <property type="component" value="Unassembled WGS sequence"/>
</dbReference>
<dbReference type="GO" id="GO:0008237">
    <property type="term" value="F:metallopeptidase activity"/>
    <property type="evidence" value="ECO:0007669"/>
    <property type="project" value="UniProtKB-KW"/>
</dbReference>
<dbReference type="PANTHER" id="PTHR11533:SF18">
    <property type="entry name" value="FI02158P"/>
    <property type="match status" value="1"/>
</dbReference>
<proteinExistence type="inferred from homology"/>
<dbReference type="Pfam" id="PF01433">
    <property type="entry name" value="Peptidase_M1"/>
    <property type="match status" value="1"/>
</dbReference>
<feature type="domain" description="Peptidase M1 membrane alanine aminopeptidase" evidence="12">
    <location>
        <begin position="298"/>
        <end position="399"/>
    </location>
</feature>
<keyword evidence="11" id="KW-0732">Signal</keyword>
<feature type="signal peptide" evidence="11">
    <location>
        <begin position="1"/>
        <end position="22"/>
    </location>
</feature>
<dbReference type="PANTHER" id="PTHR11533">
    <property type="entry name" value="PROTEASE M1 ZINC METALLOPROTEASE"/>
    <property type="match status" value="1"/>
</dbReference>
<dbReference type="Pfam" id="PF11838">
    <property type="entry name" value="ERAP1_C"/>
    <property type="match status" value="1"/>
</dbReference>
<keyword evidence="4" id="KW-0336">GPI-anchor</keyword>
<evidence type="ECO:0000256" key="2">
    <source>
        <dbReference type="ARBA" id="ARBA00004609"/>
    </source>
</evidence>
<dbReference type="InterPro" id="IPR042097">
    <property type="entry name" value="Aminopeptidase_N-like_N_sf"/>
</dbReference>
<evidence type="ECO:0000256" key="1">
    <source>
        <dbReference type="ARBA" id="ARBA00001947"/>
    </source>
</evidence>
<keyword evidence="7" id="KW-0378">Hydrolase</keyword>
<comment type="subcellular location">
    <subcellularLocation>
        <location evidence="2">Cell membrane</location>
        <topology evidence="2">Lipid-anchor</topology>
        <topology evidence="2">GPI-anchor</topology>
    </subcellularLocation>
</comment>
<evidence type="ECO:0000313" key="15">
    <source>
        <dbReference type="EMBL" id="KAF7995539.1"/>
    </source>
</evidence>
<dbReference type="SUPFAM" id="SSF63737">
    <property type="entry name" value="Leukotriene A4 hydrolase N-terminal domain"/>
    <property type="match status" value="1"/>
</dbReference>
<evidence type="ECO:0000259" key="14">
    <source>
        <dbReference type="Pfam" id="PF17900"/>
    </source>
</evidence>
<dbReference type="InterPro" id="IPR050344">
    <property type="entry name" value="Peptidase_M1_aminopeptidases"/>
</dbReference>
<dbReference type="GO" id="GO:0005886">
    <property type="term" value="C:plasma membrane"/>
    <property type="evidence" value="ECO:0007669"/>
    <property type="project" value="UniProtKB-SubCell"/>
</dbReference>
<keyword evidence="16" id="KW-1185">Reference proteome</keyword>
<dbReference type="InterPro" id="IPR024571">
    <property type="entry name" value="ERAP1-like_C_dom"/>
</dbReference>
<sequence length="959" mass="110781">MRQIASFAFYIALFVILQIILADGCTYCSLQNRTKSKRSIDFNDVLKLPAYRMPRDLKPLNYQLEIRPSTKDAIFKARVKIDALWSIEGSRIKLDAHSDLHITEVDIKCLTNNTDTWENATIAGLEHNTKKSEYNIDLQQWYTVGRKCQLNINFTGNISTSETSGIFMNSYLDTLVQAHVFVATHLRLNNARKLFPCIDEPEYKATFDLSIIRPRTMIARANTPIKITTDVPNDPNYLMDIFEKTPEMSTYQLAFMISDFESLSPTRTVNRIEGRNPLDIKVWGRKEYLTTLSKVPNKIVTIINYLQNYFNISIGISKIDLVAMPMYTATKASDNWGLMFFRESELSSPLVWNTAYELIYQWIGQRVTPFRWSDAQVNKALNSFLASKTTVDIDPNEMEGKWPMTLLYSLYYEFGKTFPFSRVAGIRHEAASAKTELIFRMFNYTMSEELFRKGVQKLLHESATNRSFYANDIFMHLDTVRLENNLTLPSDLTISNIAAPWINRDRVPLVTVTRNYETGNINFTQNVYLREPAPPSNEKMSYSWDIPIVMISENTLNLTQLYPTFWMTKSDLFVTIETDIDNNEFIIVNPEEIGMFPVNYDMCNWAMISEFLQGPKRESIPVLTRAKLLHDAWNMAYAGNFCFDIALNMTLFLKNETSHVVWEPFFTMIDHVGRRIQGSGSVSAKFEAYVFSLLEPLYKNQLGEVPQINEPSWKIHMRGLVKNFLCRAGYLPCVKEAEEQYRKWMKDDEPDEGNPVANEFICPVFRWGTMEEWEFGLQRVINFPQKTLERKQSERTYLLKTLAGCPVDKIKIEKLLNITILSQNTNFTDSDIHLVYSTLTGSAAGYSTLFDFLVDNWDTVKQKFENKKHLWNGIVNSATSSFSTQEGYDMVSELYANKQGEFDSADSLMEKVLDDIDQESKWSEKNIPVIDSWLQKNVKIKPTMLMSFSRQITTVKPII</sequence>
<dbReference type="PRINTS" id="PR00756">
    <property type="entry name" value="ALADIPTASE"/>
</dbReference>
<dbReference type="InterPro" id="IPR027268">
    <property type="entry name" value="Peptidase_M4/M1_CTD_sf"/>
</dbReference>
<dbReference type="InterPro" id="IPR045357">
    <property type="entry name" value="Aminopeptidase_N-like_N"/>
</dbReference>
<accession>A0A835CTX5</accession>
<keyword evidence="10" id="KW-0449">Lipoprotein</keyword>
<dbReference type="GO" id="GO:0008270">
    <property type="term" value="F:zinc ion binding"/>
    <property type="evidence" value="ECO:0007669"/>
    <property type="project" value="InterPro"/>
</dbReference>
<keyword evidence="4" id="KW-0472">Membrane</keyword>
<dbReference type="SUPFAM" id="SSF55486">
    <property type="entry name" value="Metalloproteases ('zincins'), catalytic domain"/>
    <property type="match status" value="1"/>
</dbReference>
<evidence type="ECO:0000256" key="3">
    <source>
        <dbReference type="ARBA" id="ARBA00010136"/>
    </source>
</evidence>
<evidence type="ECO:0000259" key="13">
    <source>
        <dbReference type="Pfam" id="PF11838"/>
    </source>
</evidence>
<dbReference type="OrthoDB" id="8182982at2759"/>
<keyword evidence="8" id="KW-0862">Zinc</keyword>
<feature type="domain" description="Aminopeptidase N-like N-terminal" evidence="14">
    <location>
        <begin position="58"/>
        <end position="251"/>
    </location>
</feature>
<gene>
    <name evidence="15" type="ORF">HCN44_006646</name>
</gene>
<evidence type="ECO:0000259" key="12">
    <source>
        <dbReference type="Pfam" id="PF01433"/>
    </source>
</evidence>
<evidence type="ECO:0000256" key="6">
    <source>
        <dbReference type="ARBA" id="ARBA00022723"/>
    </source>
</evidence>
<comment type="caution">
    <text evidence="15">The sequence shown here is derived from an EMBL/GenBank/DDBJ whole genome shotgun (WGS) entry which is preliminary data.</text>
</comment>
<name>A0A835CTX5_APHGI</name>
<reference evidence="15 16" key="1">
    <citation type="submission" date="2020-08" db="EMBL/GenBank/DDBJ databases">
        <title>Aphidius gifuensis genome sequencing and assembly.</title>
        <authorList>
            <person name="Du Z."/>
        </authorList>
    </citation>
    <scope>NUCLEOTIDE SEQUENCE [LARGE SCALE GENOMIC DNA]</scope>
    <source>
        <strain evidence="15">YNYX2018</strain>
        <tissue evidence="15">Adults</tissue>
    </source>
</reference>
<evidence type="ECO:0000256" key="11">
    <source>
        <dbReference type="SAM" id="SignalP"/>
    </source>
</evidence>
<dbReference type="Gene3D" id="1.10.390.10">
    <property type="entry name" value="Neutral Protease Domain 2"/>
    <property type="match status" value="1"/>
</dbReference>
<dbReference type="GO" id="GO:0005737">
    <property type="term" value="C:cytoplasm"/>
    <property type="evidence" value="ECO:0007669"/>
    <property type="project" value="TreeGrafter"/>
</dbReference>
<evidence type="ECO:0000256" key="5">
    <source>
        <dbReference type="ARBA" id="ARBA00022670"/>
    </source>
</evidence>
<dbReference type="Gene3D" id="2.60.40.1910">
    <property type="match status" value="1"/>
</dbReference>
<feature type="domain" description="ERAP1-like C-terminal" evidence="13">
    <location>
        <begin position="585"/>
        <end position="917"/>
    </location>
</feature>
<dbReference type="AlphaFoldDB" id="A0A835CTX5"/>
<evidence type="ECO:0000256" key="8">
    <source>
        <dbReference type="ARBA" id="ARBA00022833"/>
    </source>
</evidence>